<organism evidence="10 11">
    <name type="scientific">Fasciola hepatica</name>
    <name type="common">Liver fluke</name>
    <dbReference type="NCBI Taxonomy" id="6192"/>
    <lineage>
        <taxon>Eukaryota</taxon>
        <taxon>Metazoa</taxon>
        <taxon>Spiralia</taxon>
        <taxon>Lophotrochozoa</taxon>
        <taxon>Platyhelminthes</taxon>
        <taxon>Trematoda</taxon>
        <taxon>Digenea</taxon>
        <taxon>Plagiorchiida</taxon>
        <taxon>Echinostomata</taxon>
        <taxon>Echinostomatoidea</taxon>
        <taxon>Fasciolidae</taxon>
        <taxon>Fasciola</taxon>
    </lineage>
</organism>
<protein>
    <recommendedName>
        <fullName evidence="3">RNA 3'-terminal phosphate cyclase</fullName>
        <ecNumber evidence="2">6.5.1.4</ecNumber>
    </recommendedName>
</protein>
<dbReference type="PROSITE" id="PS01287">
    <property type="entry name" value="RTC"/>
    <property type="match status" value="1"/>
</dbReference>
<sequence>MQDQGDSAIQIDGSVLEGGGQILRSSVACAVILNRSVRVINIRAGRPKPGLSNQHLAGIHLAAELSNGRLSRCELGSTELTLSPSLIRSGVFEADAKTAGSVCLLLQVAVPILAYAKGTSTLTVKGGTDALWAPPIDYISEVAFHYFKMMGLNCTNKIIRRGFYPQGGGIVQTEVNGLKCPLTCLKITELGSATRITGHAFVAGRVPIRVAQEMKDEACKCFAHAFPNCPIQLEAFREDDQRCSGNIATFLFIIHTSNDCRLAVSAISNPRGPPNRQLVKEAVDKLSSLVRVGACCDENMQDQHLNRRNFKDILCLV</sequence>
<dbReference type="Proteomes" id="UP000230066">
    <property type="component" value="Unassembled WGS sequence"/>
</dbReference>
<dbReference type="PANTHER" id="PTHR11096">
    <property type="entry name" value="RNA 3' TERMINAL PHOSPHATE CYCLASE"/>
    <property type="match status" value="1"/>
</dbReference>
<dbReference type="InterPro" id="IPR020719">
    <property type="entry name" value="RNA3'_term_phos_cycl-like_CS"/>
</dbReference>
<comment type="catalytic activity">
    <reaction evidence="6">
        <text>a 3'-end 3'-phospho-ribonucleotide-RNA + ATP = a 3'-end 2',3'-cyclophospho-ribonucleotide-RNA + AMP + diphosphate</text>
        <dbReference type="Rhea" id="RHEA:23976"/>
        <dbReference type="Rhea" id="RHEA-COMP:10463"/>
        <dbReference type="Rhea" id="RHEA-COMP:10464"/>
        <dbReference type="ChEBI" id="CHEBI:30616"/>
        <dbReference type="ChEBI" id="CHEBI:33019"/>
        <dbReference type="ChEBI" id="CHEBI:83062"/>
        <dbReference type="ChEBI" id="CHEBI:83064"/>
        <dbReference type="ChEBI" id="CHEBI:456215"/>
        <dbReference type="EC" id="6.5.1.4"/>
    </reaction>
</comment>
<dbReference type="InterPro" id="IPR017770">
    <property type="entry name" value="RNA3'_term_phos_cyc_type_1"/>
</dbReference>
<evidence type="ECO:0000256" key="2">
    <source>
        <dbReference type="ARBA" id="ARBA00012725"/>
    </source>
</evidence>
<keyword evidence="11" id="KW-1185">Reference proteome</keyword>
<dbReference type="InterPro" id="IPR037136">
    <property type="entry name" value="RNA3'_phos_cyclase_dom_sf"/>
</dbReference>
<evidence type="ECO:0000259" key="9">
    <source>
        <dbReference type="Pfam" id="PF05189"/>
    </source>
</evidence>
<evidence type="ECO:0000313" key="11">
    <source>
        <dbReference type="Proteomes" id="UP000230066"/>
    </source>
</evidence>
<keyword evidence="5 7" id="KW-0547">Nucleotide-binding</keyword>
<dbReference type="PIRSF" id="PIRSF005378">
    <property type="entry name" value="RNA3'_term_phos_cycl_euk"/>
    <property type="match status" value="1"/>
</dbReference>
<dbReference type="InterPro" id="IPR023797">
    <property type="entry name" value="RNA3'_phos_cyclase_dom"/>
</dbReference>
<dbReference type="InterPro" id="IPR013792">
    <property type="entry name" value="RNA3'P_cycl/enolpyr_Trfase_a/b"/>
</dbReference>
<dbReference type="InterPro" id="IPR000228">
    <property type="entry name" value="RNA3'_term_phos_cyc"/>
</dbReference>
<dbReference type="GO" id="GO:0005524">
    <property type="term" value="F:ATP binding"/>
    <property type="evidence" value="ECO:0007669"/>
    <property type="project" value="UniProtKB-KW"/>
</dbReference>
<feature type="binding site" evidence="7">
    <location>
        <position position="107"/>
    </location>
    <ligand>
        <name>ATP</name>
        <dbReference type="ChEBI" id="CHEBI:30616"/>
    </ligand>
</feature>
<dbReference type="Gene3D" id="3.30.360.20">
    <property type="entry name" value="RNA 3'-terminal phosphate cyclase, insert domain"/>
    <property type="match status" value="1"/>
</dbReference>
<feature type="domain" description="RNA 3'-terminal phosphate cyclase" evidence="8">
    <location>
        <begin position="16"/>
        <end position="305"/>
    </location>
</feature>
<evidence type="ECO:0000313" key="10">
    <source>
        <dbReference type="EMBL" id="THD26837.1"/>
    </source>
</evidence>
<dbReference type="SUPFAM" id="SSF55205">
    <property type="entry name" value="EPT/RTPC-like"/>
    <property type="match status" value="1"/>
</dbReference>
<comment type="similarity">
    <text evidence="1">Belongs to the RNA 3'-terminal cyclase family. Type 1 subfamily.</text>
</comment>
<name>A0A4E0RXS7_FASHE</name>
<evidence type="ECO:0000256" key="4">
    <source>
        <dbReference type="ARBA" id="ARBA00022598"/>
    </source>
</evidence>
<dbReference type="Pfam" id="PF05189">
    <property type="entry name" value="RTC_insert"/>
    <property type="match status" value="1"/>
</dbReference>
<evidence type="ECO:0000256" key="5">
    <source>
        <dbReference type="ARBA" id="ARBA00022741"/>
    </source>
</evidence>
<dbReference type="Pfam" id="PF01137">
    <property type="entry name" value="RTC"/>
    <property type="match status" value="1"/>
</dbReference>
<reference evidence="10" key="1">
    <citation type="submission" date="2019-03" db="EMBL/GenBank/DDBJ databases">
        <title>Improved annotation for the trematode Fasciola hepatica.</title>
        <authorList>
            <person name="Choi Y.-J."/>
            <person name="Martin J."/>
            <person name="Mitreva M."/>
        </authorList>
    </citation>
    <scope>NUCLEOTIDE SEQUENCE [LARGE SCALE GENOMIC DNA]</scope>
</reference>
<dbReference type="AlphaFoldDB" id="A0A4E0RXS7"/>
<evidence type="ECO:0000256" key="1">
    <source>
        <dbReference type="ARBA" id="ARBA00009206"/>
    </source>
</evidence>
<dbReference type="EC" id="6.5.1.4" evidence="2"/>
<comment type="caution">
    <text evidence="10">The sequence shown here is derived from an EMBL/GenBank/DDBJ whole genome shotgun (WGS) entry which is preliminary data.</text>
</comment>
<evidence type="ECO:0000259" key="8">
    <source>
        <dbReference type="Pfam" id="PF01137"/>
    </source>
</evidence>
<keyword evidence="7" id="KW-0067">ATP-binding</keyword>
<dbReference type="Gene3D" id="3.65.10.20">
    <property type="entry name" value="RNA 3'-terminal phosphate cyclase domain"/>
    <property type="match status" value="1"/>
</dbReference>
<dbReference type="GO" id="GO:0006396">
    <property type="term" value="P:RNA processing"/>
    <property type="evidence" value="ECO:0007669"/>
    <property type="project" value="InterPro"/>
</dbReference>
<accession>A0A4E0RXS7</accession>
<dbReference type="GO" id="GO:0003963">
    <property type="term" value="F:RNA-3'-phosphate cyclase activity"/>
    <property type="evidence" value="ECO:0007669"/>
    <property type="project" value="UniProtKB-EC"/>
</dbReference>
<dbReference type="PANTHER" id="PTHR11096:SF0">
    <property type="entry name" value="RNA 3'-TERMINAL PHOSPHATE CYCLASE"/>
    <property type="match status" value="1"/>
</dbReference>
<gene>
    <name evidence="10" type="ORF">D915_002455</name>
</gene>
<evidence type="ECO:0000256" key="3">
    <source>
        <dbReference type="ARBA" id="ARBA00021428"/>
    </source>
</evidence>
<dbReference type="GO" id="GO:0005634">
    <property type="term" value="C:nucleus"/>
    <property type="evidence" value="ECO:0007669"/>
    <property type="project" value="TreeGrafter"/>
</dbReference>
<dbReference type="InterPro" id="IPR013791">
    <property type="entry name" value="RNA3'-term_phos_cycl_insert"/>
</dbReference>
<evidence type="ECO:0000256" key="6">
    <source>
        <dbReference type="ARBA" id="ARBA00024481"/>
    </source>
</evidence>
<dbReference type="InterPro" id="IPR036553">
    <property type="entry name" value="RPTC_insert"/>
</dbReference>
<keyword evidence="4" id="KW-0436">Ligase</keyword>
<evidence type="ECO:0000256" key="7">
    <source>
        <dbReference type="PIRSR" id="PIRSR005378-2"/>
    </source>
</evidence>
<proteinExistence type="inferred from homology"/>
<dbReference type="EMBL" id="JXXN02000615">
    <property type="protein sequence ID" value="THD26837.1"/>
    <property type="molecule type" value="Genomic_DNA"/>
</dbReference>
<dbReference type="NCBIfam" id="TIGR03399">
    <property type="entry name" value="RNA_3prim_cycl"/>
    <property type="match status" value="1"/>
</dbReference>
<feature type="domain" description="RNA 3'-terminal phosphate cyclase insert" evidence="9">
    <location>
        <begin position="189"/>
        <end position="287"/>
    </location>
</feature>